<accession>A0A068S3F2</accession>
<evidence type="ECO:0000256" key="1">
    <source>
        <dbReference type="SAM" id="SignalP"/>
    </source>
</evidence>
<dbReference type="InterPro" id="IPR050849">
    <property type="entry name" value="HAD-like_hydrolase_phosphatase"/>
</dbReference>
<keyword evidence="3" id="KW-1185">Reference proteome</keyword>
<dbReference type="STRING" id="1263082.A0A068S3F2"/>
<dbReference type="InterPro" id="IPR023214">
    <property type="entry name" value="HAD_sf"/>
</dbReference>
<evidence type="ECO:0008006" key="4">
    <source>
        <dbReference type="Google" id="ProtNLM"/>
    </source>
</evidence>
<dbReference type="Pfam" id="PF12710">
    <property type="entry name" value="HAD"/>
    <property type="match status" value="1"/>
</dbReference>
<sequence>MNPIQYALLLIVALCQLLASVECMAVARQALVPRCMSAIKRTLVLTDFDETITNEDTTALLGQVGLDHQHSNMSWSFFVDAYMDDYNRIKSSIPANATIRERLGAFRPAEAASLDRIEKYNVFRGLTRQYINEQGARHASKYLRPGVVDVLQHVDKDNFRIISVNWSKDWILGFLRPLGLNLEHVYSNDLRYYGNNHTATGEITHELLTSVDKEDLMDAILRKTPADTRTVYVGDSMGDLLPMMKADVGIVMGNNTKLLDAIRNDFKKDIQEGLDNWDTGVYRVDNWTQILDSGVLKSSTL</sequence>
<dbReference type="AlphaFoldDB" id="A0A068S3F2"/>
<keyword evidence="1" id="KW-0732">Signal</keyword>
<gene>
    <name evidence="2" type="ORF">LCOR_07817.1</name>
</gene>
<dbReference type="Gene3D" id="3.40.50.1000">
    <property type="entry name" value="HAD superfamily/HAD-like"/>
    <property type="match status" value="1"/>
</dbReference>
<dbReference type="OrthoDB" id="10255128at2759"/>
<comment type="caution">
    <text evidence="2">The sequence shown here is derived from an EMBL/GenBank/DDBJ whole genome shotgun (WGS) entry which is preliminary data.</text>
</comment>
<evidence type="ECO:0000313" key="2">
    <source>
        <dbReference type="EMBL" id="CDH56809.1"/>
    </source>
</evidence>
<evidence type="ECO:0000313" key="3">
    <source>
        <dbReference type="Proteomes" id="UP000027586"/>
    </source>
</evidence>
<dbReference type="PANTHER" id="PTHR28181">
    <property type="entry name" value="UPF0655 PROTEIN YCR015C"/>
    <property type="match status" value="1"/>
</dbReference>
<reference evidence="2" key="1">
    <citation type="submission" date="2013-08" db="EMBL/GenBank/DDBJ databases">
        <title>Gene expansion shapes genome architecture in the human pathogen Lichtheimia corymbifera: an evolutionary genomics analysis in the ancient terrestrial Mucorales (Mucoromycotina).</title>
        <authorList>
            <person name="Schwartze V.U."/>
            <person name="Winter S."/>
            <person name="Shelest E."/>
            <person name="Marcet-Houben M."/>
            <person name="Horn F."/>
            <person name="Wehner S."/>
            <person name="Hoffmann K."/>
            <person name="Riege K."/>
            <person name="Sammeth M."/>
            <person name="Nowrousian M."/>
            <person name="Valiante V."/>
            <person name="Linde J."/>
            <person name="Jacobsen I.D."/>
            <person name="Marz M."/>
            <person name="Brakhage A.A."/>
            <person name="Gabaldon T."/>
            <person name="Bocker S."/>
            <person name="Voigt K."/>
        </authorList>
    </citation>
    <scope>NUCLEOTIDE SEQUENCE [LARGE SCALE GENOMIC DNA]</scope>
    <source>
        <strain evidence="2">FSU 9682</strain>
    </source>
</reference>
<dbReference type="SUPFAM" id="SSF56784">
    <property type="entry name" value="HAD-like"/>
    <property type="match status" value="1"/>
</dbReference>
<dbReference type="Proteomes" id="UP000027586">
    <property type="component" value="Unassembled WGS sequence"/>
</dbReference>
<feature type="signal peptide" evidence="1">
    <location>
        <begin position="1"/>
        <end position="23"/>
    </location>
</feature>
<dbReference type="VEuPathDB" id="FungiDB:LCOR_07817.1"/>
<proteinExistence type="predicted"/>
<protein>
    <recommendedName>
        <fullName evidence="4">Haloacid dehalogenase-like hydrolase</fullName>
    </recommendedName>
</protein>
<dbReference type="PANTHER" id="PTHR28181:SF1">
    <property type="entry name" value="COLD TOLERANCE PROTEIN 1"/>
    <property type="match status" value="1"/>
</dbReference>
<feature type="chain" id="PRO_5001655759" description="Haloacid dehalogenase-like hydrolase" evidence="1">
    <location>
        <begin position="24"/>
        <end position="301"/>
    </location>
</feature>
<name>A0A068S3F2_9FUNG</name>
<organism evidence="2 3">
    <name type="scientific">Lichtheimia corymbifera JMRC:FSU:9682</name>
    <dbReference type="NCBI Taxonomy" id="1263082"/>
    <lineage>
        <taxon>Eukaryota</taxon>
        <taxon>Fungi</taxon>
        <taxon>Fungi incertae sedis</taxon>
        <taxon>Mucoromycota</taxon>
        <taxon>Mucoromycotina</taxon>
        <taxon>Mucoromycetes</taxon>
        <taxon>Mucorales</taxon>
        <taxon>Lichtheimiaceae</taxon>
        <taxon>Lichtheimia</taxon>
    </lineage>
</organism>
<dbReference type="EMBL" id="CBTN010000041">
    <property type="protein sequence ID" value="CDH56809.1"/>
    <property type="molecule type" value="Genomic_DNA"/>
</dbReference>
<dbReference type="InterPro" id="IPR036412">
    <property type="entry name" value="HAD-like_sf"/>
</dbReference>